<dbReference type="EMBL" id="GALX01005959">
    <property type="protein sequence ID" value="JAB62507.1"/>
    <property type="molecule type" value="Transcribed_RNA"/>
</dbReference>
<evidence type="ECO:0000259" key="1">
    <source>
        <dbReference type="Pfam" id="PF05699"/>
    </source>
</evidence>
<sequence length="108" mass="12732">ESFSEKNVMEKWVQIFSVDVASDNLNEMFKLVSYIISIPVGNAFCERVFSIMEALWTKERNRLSISQVKSEIQVRLNFDLKCEDFLALVKSDQKLLQATRSQQKYRFR</sequence>
<dbReference type="InterPro" id="IPR008906">
    <property type="entry name" value="HATC_C_dom"/>
</dbReference>
<accession>V5GLN3</accession>
<dbReference type="AlphaFoldDB" id="V5GLN3"/>
<evidence type="ECO:0000313" key="2">
    <source>
        <dbReference type="EMBL" id="JAB62507.1"/>
    </source>
</evidence>
<reference evidence="2" key="1">
    <citation type="submission" date="2013-07" db="EMBL/GenBank/DDBJ databases">
        <title>Midgut Transcriptome Profiling of Anoplphora glabripennis, a Lignocellulose Degrading, Wood-Boring Cerambycid.</title>
        <authorList>
            <person name="Scully E.D."/>
            <person name="Hoover K."/>
            <person name="Carlson J.E."/>
            <person name="Tien M."/>
            <person name="Geib S.M."/>
        </authorList>
    </citation>
    <scope>NUCLEOTIDE SEQUENCE</scope>
</reference>
<protein>
    <recommendedName>
        <fullName evidence="1">HAT C-terminal dimerisation domain-containing protein</fullName>
    </recommendedName>
</protein>
<feature type="domain" description="HAT C-terminal dimerisation" evidence="1">
    <location>
        <begin position="7"/>
        <end position="68"/>
    </location>
</feature>
<dbReference type="GO" id="GO:0046983">
    <property type="term" value="F:protein dimerization activity"/>
    <property type="evidence" value="ECO:0007669"/>
    <property type="project" value="InterPro"/>
</dbReference>
<feature type="non-terminal residue" evidence="2">
    <location>
        <position position="1"/>
    </location>
</feature>
<name>V5GLN3_ANOGL</name>
<organism evidence="2">
    <name type="scientific">Anoplophora glabripennis</name>
    <name type="common">Asian longhorn beetle</name>
    <name type="synonym">Anoplophora nobilis</name>
    <dbReference type="NCBI Taxonomy" id="217634"/>
    <lineage>
        <taxon>Eukaryota</taxon>
        <taxon>Metazoa</taxon>
        <taxon>Ecdysozoa</taxon>
        <taxon>Arthropoda</taxon>
        <taxon>Hexapoda</taxon>
        <taxon>Insecta</taxon>
        <taxon>Pterygota</taxon>
        <taxon>Neoptera</taxon>
        <taxon>Endopterygota</taxon>
        <taxon>Coleoptera</taxon>
        <taxon>Polyphaga</taxon>
        <taxon>Cucujiformia</taxon>
        <taxon>Chrysomeloidea</taxon>
        <taxon>Cerambycidae</taxon>
        <taxon>Lamiinae</taxon>
        <taxon>Lamiini</taxon>
        <taxon>Anoplophora</taxon>
    </lineage>
</organism>
<dbReference type="Pfam" id="PF05699">
    <property type="entry name" value="Dimer_Tnp_hAT"/>
    <property type="match status" value="1"/>
</dbReference>
<proteinExistence type="predicted"/>